<evidence type="ECO:0000313" key="1">
    <source>
        <dbReference type="EMBL" id="SBW03817.1"/>
    </source>
</evidence>
<dbReference type="RefSeq" id="WP_296942704.1">
    <property type="nucleotide sequence ID" value="NZ_LT599032.1"/>
</dbReference>
<gene>
    <name evidence="1" type="ORF">KL86DYS1_30677</name>
</gene>
<organism evidence="1">
    <name type="scientific">uncultured Dysgonomonas sp</name>
    <dbReference type="NCBI Taxonomy" id="206096"/>
    <lineage>
        <taxon>Bacteria</taxon>
        <taxon>Pseudomonadati</taxon>
        <taxon>Bacteroidota</taxon>
        <taxon>Bacteroidia</taxon>
        <taxon>Bacteroidales</taxon>
        <taxon>Dysgonomonadaceae</taxon>
        <taxon>Dysgonomonas</taxon>
        <taxon>environmental samples</taxon>
    </lineage>
</organism>
<protein>
    <submittedName>
        <fullName evidence="1">Uncharacterized protein</fullName>
    </submittedName>
</protein>
<dbReference type="AlphaFoldDB" id="A0A212JWN8"/>
<reference evidence="1" key="1">
    <citation type="submission" date="2016-04" db="EMBL/GenBank/DDBJ databases">
        <authorList>
            <person name="Evans L.H."/>
            <person name="Alamgir A."/>
            <person name="Owens N."/>
            <person name="Weber N.D."/>
            <person name="Virtaneva K."/>
            <person name="Barbian K."/>
            <person name="Babar A."/>
            <person name="Rosenke K."/>
        </authorList>
    </citation>
    <scope>NUCLEOTIDE SEQUENCE</scope>
    <source>
        <strain evidence="1">86-1</strain>
    </source>
</reference>
<sequence length="67" mass="7911">MTSKHFIKDHWYSARYESGFSIIFQVVDSDIENFTLRRKDGVIVNSIPNGYDEIISYGIIEPEYEYL</sequence>
<name>A0A212JWN8_9BACT</name>
<dbReference type="EMBL" id="FLUM01000003">
    <property type="protein sequence ID" value="SBW03817.1"/>
    <property type="molecule type" value="Genomic_DNA"/>
</dbReference>
<proteinExistence type="predicted"/>
<accession>A0A212JWN8</accession>